<dbReference type="AlphaFoldDB" id="A0A2H3D4V1"/>
<evidence type="ECO:0000313" key="1">
    <source>
        <dbReference type="EMBL" id="PBK85828.1"/>
    </source>
</evidence>
<reference evidence="2" key="1">
    <citation type="journal article" date="2017" name="Nat. Ecol. Evol.">
        <title>Genome expansion and lineage-specific genetic innovations in the forest pathogenic fungi Armillaria.</title>
        <authorList>
            <person name="Sipos G."/>
            <person name="Prasanna A.N."/>
            <person name="Walter M.C."/>
            <person name="O'Connor E."/>
            <person name="Balint B."/>
            <person name="Krizsan K."/>
            <person name="Kiss B."/>
            <person name="Hess J."/>
            <person name="Varga T."/>
            <person name="Slot J."/>
            <person name="Riley R."/>
            <person name="Boka B."/>
            <person name="Rigling D."/>
            <person name="Barry K."/>
            <person name="Lee J."/>
            <person name="Mihaltcheva S."/>
            <person name="LaButti K."/>
            <person name="Lipzen A."/>
            <person name="Waldron R."/>
            <person name="Moloney N.M."/>
            <person name="Sperisen C."/>
            <person name="Kredics L."/>
            <person name="Vagvoelgyi C."/>
            <person name="Patrignani A."/>
            <person name="Fitzpatrick D."/>
            <person name="Nagy I."/>
            <person name="Doyle S."/>
            <person name="Anderson J.B."/>
            <person name="Grigoriev I.V."/>
            <person name="Gueldener U."/>
            <person name="Muensterkoetter M."/>
            <person name="Nagy L.G."/>
        </authorList>
    </citation>
    <scope>NUCLEOTIDE SEQUENCE [LARGE SCALE GENOMIC DNA]</scope>
    <source>
        <strain evidence="2">Ar21-2</strain>
    </source>
</reference>
<keyword evidence="2" id="KW-1185">Reference proteome</keyword>
<evidence type="ECO:0000313" key="2">
    <source>
        <dbReference type="Proteomes" id="UP000217790"/>
    </source>
</evidence>
<accession>A0A2H3D4V1</accession>
<dbReference type="Proteomes" id="UP000217790">
    <property type="component" value="Unassembled WGS sequence"/>
</dbReference>
<dbReference type="InParanoid" id="A0A2H3D4V1"/>
<dbReference type="EMBL" id="KZ293688">
    <property type="protein sequence ID" value="PBK85828.1"/>
    <property type="molecule type" value="Genomic_DNA"/>
</dbReference>
<protein>
    <submittedName>
        <fullName evidence="1">Uncharacterized protein</fullName>
    </submittedName>
</protein>
<name>A0A2H3D4V1_ARMGA</name>
<sequence>MVQFPPRSENVLLKASNCPPESSSSHVDCFGNEVGMMPRIEADDANVHIRVEEEEGPQRNFFEDILPEWAFWTLKEGLCQGSSWLENGTTRAIRPDHTQKDHL</sequence>
<proteinExistence type="predicted"/>
<organism evidence="1 2">
    <name type="scientific">Armillaria gallica</name>
    <name type="common">Bulbous honey fungus</name>
    <name type="synonym">Armillaria bulbosa</name>
    <dbReference type="NCBI Taxonomy" id="47427"/>
    <lineage>
        <taxon>Eukaryota</taxon>
        <taxon>Fungi</taxon>
        <taxon>Dikarya</taxon>
        <taxon>Basidiomycota</taxon>
        <taxon>Agaricomycotina</taxon>
        <taxon>Agaricomycetes</taxon>
        <taxon>Agaricomycetidae</taxon>
        <taxon>Agaricales</taxon>
        <taxon>Marasmiineae</taxon>
        <taxon>Physalacriaceae</taxon>
        <taxon>Armillaria</taxon>
    </lineage>
</organism>
<gene>
    <name evidence="1" type="ORF">ARMGADRAFT_1087089</name>
</gene>